<dbReference type="AlphaFoldDB" id="A0A645H8D5"/>
<comment type="caution">
    <text evidence="2">The sequence shown here is derived from an EMBL/GenBank/DDBJ whole genome shotgun (WGS) entry which is preliminary data.</text>
</comment>
<keyword evidence="1" id="KW-0812">Transmembrane</keyword>
<dbReference type="EMBL" id="VSSQ01083832">
    <property type="protein sequence ID" value="MPN32043.1"/>
    <property type="molecule type" value="Genomic_DNA"/>
</dbReference>
<sequence>MSSSWTMISFLIGCGLLLVIPTLVTIYSEWMAHHGGNHVV</sequence>
<reference evidence="2" key="1">
    <citation type="submission" date="2019-08" db="EMBL/GenBank/DDBJ databases">
        <authorList>
            <person name="Kucharzyk K."/>
            <person name="Murdoch R.W."/>
            <person name="Higgins S."/>
            <person name="Loffler F."/>
        </authorList>
    </citation>
    <scope>NUCLEOTIDE SEQUENCE</scope>
</reference>
<gene>
    <name evidence="2" type="ORF">SDC9_179519</name>
</gene>
<organism evidence="2">
    <name type="scientific">bioreactor metagenome</name>
    <dbReference type="NCBI Taxonomy" id="1076179"/>
    <lineage>
        <taxon>unclassified sequences</taxon>
        <taxon>metagenomes</taxon>
        <taxon>ecological metagenomes</taxon>
    </lineage>
</organism>
<keyword evidence="1" id="KW-1133">Transmembrane helix</keyword>
<name>A0A645H8D5_9ZZZZ</name>
<evidence type="ECO:0000313" key="2">
    <source>
        <dbReference type="EMBL" id="MPN32043.1"/>
    </source>
</evidence>
<evidence type="ECO:0000256" key="1">
    <source>
        <dbReference type="SAM" id="Phobius"/>
    </source>
</evidence>
<keyword evidence="1" id="KW-0472">Membrane</keyword>
<protein>
    <submittedName>
        <fullName evidence="2">Uncharacterized protein</fullName>
    </submittedName>
</protein>
<accession>A0A645H8D5</accession>
<feature type="transmembrane region" description="Helical" evidence="1">
    <location>
        <begin position="6"/>
        <end position="27"/>
    </location>
</feature>
<proteinExistence type="predicted"/>